<feature type="chain" id="PRO_5016374747" evidence="2">
    <location>
        <begin position="24"/>
        <end position="843"/>
    </location>
</feature>
<feature type="region of interest" description="Disordered" evidence="1">
    <location>
        <begin position="642"/>
        <end position="843"/>
    </location>
</feature>
<feature type="compositionally biased region" description="Basic and acidic residues" evidence="1">
    <location>
        <begin position="792"/>
        <end position="814"/>
    </location>
</feature>
<organism evidence="3 4">
    <name type="scientific">Meira miltonrushii</name>
    <dbReference type="NCBI Taxonomy" id="1280837"/>
    <lineage>
        <taxon>Eukaryota</taxon>
        <taxon>Fungi</taxon>
        <taxon>Dikarya</taxon>
        <taxon>Basidiomycota</taxon>
        <taxon>Ustilaginomycotina</taxon>
        <taxon>Exobasidiomycetes</taxon>
        <taxon>Exobasidiales</taxon>
        <taxon>Brachybasidiaceae</taxon>
        <taxon>Meira</taxon>
    </lineage>
</organism>
<gene>
    <name evidence="3" type="ORF">FA14DRAFT_171766</name>
</gene>
<keyword evidence="2" id="KW-0732">Signal</keyword>
<dbReference type="EMBL" id="KZ819603">
    <property type="protein sequence ID" value="PWN35074.1"/>
    <property type="molecule type" value="Genomic_DNA"/>
</dbReference>
<feature type="region of interest" description="Disordered" evidence="1">
    <location>
        <begin position="552"/>
        <end position="600"/>
    </location>
</feature>
<feature type="compositionally biased region" description="Basic and acidic residues" evidence="1">
    <location>
        <begin position="215"/>
        <end position="233"/>
    </location>
</feature>
<proteinExistence type="predicted"/>
<feature type="compositionally biased region" description="Basic and acidic residues" evidence="1">
    <location>
        <begin position="659"/>
        <end position="669"/>
    </location>
</feature>
<feature type="compositionally biased region" description="Low complexity" evidence="1">
    <location>
        <begin position="191"/>
        <end position="204"/>
    </location>
</feature>
<feature type="compositionally biased region" description="Low complexity" evidence="1">
    <location>
        <begin position="154"/>
        <end position="169"/>
    </location>
</feature>
<sequence length="843" mass="85376">MTTHWRFLVAVTLITLTLSRANAVPATSLQRKDVNQDLGPTSGVLSGDLGIVGLKRRDTVDGLSNLLDTNGLYDGLTDTRKRSPLVFDSPVSVGGSSQSAPGAKTGGIGSKKRSPLLFDSPVAVGGSSKSAPGTSTGGIGSKKRSPLVWNSPVSLGGSSKSGSGLQTGTVGNNGNYHGSDSRKRSPLVGNSPISIGGDSKSGSGLQTGGVGGDGGNKDSTDSGRKSTDGGRESSDDDSGDGVGTERHDSTDVNIQDSSNEKKRSPLLTNSPVSVGGDSESAPAAQTGGLSGGLGGLGGLLKRDKGGGGGDLLNDIPFLGGGKGGDNIMKDIPFLGGGKDGGGDILKDIPFLGGKGGKDGNPLQSLTKDLPIKRLVGGLLGGDGQGGGGLGGLTSDLPLGLKRDKGGGDLLNDIPFLGGGKGGDNIMKDIPFLGGGKDGGGDILKDIPFLGGKGGKDGNPLQSLTKDLPIKRLVGGLLGGDGQGGGGLGSLTSDLPLGLKREHHREHDHADEQEQGSASGGGLLGLDGLTEGLPLLGQGGPLSGLTSSLPIKRKHKHEDGSEHSDEHEHTEEHEHSEGDADADADAGASGGLGGLTEGLPLLGQGGPLSGLTSSLPLPIKRGGGSDGLDISGLTNGITQALQKEESQIGSEMKQLPIGGKGDKMGKEAEQSMKQATNDFSKDSKQVDGQVNSLMNQLSKQFGGDLKGMKRRKRSASLIEKRNSESEAPSDLPNGRTQKDSSDTGVHLLGGDGDAAKLKMEETSKDATNNHGSDKDKSELSSSVGGGHKPTKLNLEHKNKEKMTGHVEGTKDRKSDVGLQTGGGHGTGLDVKKSKTKKTDHQSRG</sequence>
<evidence type="ECO:0000256" key="1">
    <source>
        <dbReference type="SAM" id="MobiDB-lite"/>
    </source>
</evidence>
<name>A0A316VCP3_9BASI</name>
<protein>
    <submittedName>
        <fullName evidence="3">Uncharacterized protein</fullName>
    </submittedName>
</protein>
<evidence type="ECO:0000313" key="4">
    <source>
        <dbReference type="Proteomes" id="UP000245771"/>
    </source>
</evidence>
<dbReference type="RefSeq" id="XP_025355376.1">
    <property type="nucleotide sequence ID" value="XM_025500353.1"/>
</dbReference>
<feature type="compositionally biased region" description="Basic and acidic residues" evidence="1">
    <location>
        <begin position="752"/>
        <end position="763"/>
    </location>
</feature>
<feature type="compositionally biased region" description="Gly residues" evidence="1">
    <location>
        <begin position="205"/>
        <end position="214"/>
    </location>
</feature>
<dbReference type="AlphaFoldDB" id="A0A316VCP3"/>
<feature type="compositionally biased region" description="Basic and acidic residues" evidence="1">
    <location>
        <begin position="828"/>
        <end position="843"/>
    </location>
</feature>
<dbReference type="OrthoDB" id="10670299at2759"/>
<feature type="region of interest" description="Disordered" evidence="1">
    <location>
        <begin position="87"/>
        <end position="290"/>
    </location>
</feature>
<feature type="compositionally biased region" description="Basic and acidic residues" evidence="1">
    <location>
        <begin position="556"/>
        <end position="577"/>
    </location>
</feature>
<feature type="region of interest" description="Disordered" evidence="1">
    <location>
        <begin position="502"/>
        <end position="525"/>
    </location>
</feature>
<keyword evidence="4" id="KW-1185">Reference proteome</keyword>
<evidence type="ECO:0000313" key="3">
    <source>
        <dbReference type="EMBL" id="PWN35074.1"/>
    </source>
</evidence>
<feature type="signal peptide" evidence="2">
    <location>
        <begin position="1"/>
        <end position="23"/>
    </location>
</feature>
<reference evidence="3 4" key="1">
    <citation type="journal article" date="2018" name="Mol. Biol. Evol.">
        <title>Broad Genomic Sampling Reveals a Smut Pathogenic Ancestry of the Fungal Clade Ustilaginomycotina.</title>
        <authorList>
            <person name="Kijpornyongpan T."/>
            <person name="Mondo S.J."/>
            <person name="Barry K."/>
            <person name="Sandor L."/>
            <person name="Lee J."/>
            <person name="Lipzen A."/>
            <person name="Pangilinan J."/>
            <person name="LaButti K."/>
            <person name="Hainaut M."/>
            <person name="Henrissat B."/>
            <person name="Grigoriev I.V."/>
            <person name="Spatafora J.W."/>
            <person name="Aime M.C."/>
        </authorList>
    </citation>
    <scope>NUCLEOTIDE SEQUENCE [LARGE SCALE GENOMIC DNA]</scope>
    <source>
        <strain evidence="3 4">MCA 3882</strain>
    </source>
</reference>
<dbReference type="GeneID" id="37022134"/>
<evidence type="ECO:0000256" key="2">
    <source>
        <dbReference type="SAM" id="SignalP"/>
    </source>
</evidence>
<accession>A0A316VCP3</accession>
<feature type="compositionally biased region" description="Polar residues" evidence="1">
    <location>
        <begin position="685"/>
        <end position="698"/>
    </location>
</feature>
<dbReference type="Proteomes" id="UP000245771">
    <property type="component" value="Unassembled WGS sequence"/>
</dbReference>
<dbReference type="InParanoid" id="A0A316VCP3"/>